<dbReference type="Proteomes" id="UP001372526">
    <property type="component" value="Unassembled WGS sequence"/>
</dbReference>
<sequence>MNSIKIFEEKQAAYSFSKRSEFYALEPIGIGTDRVEGLVSYLRRLANAHNVTLHALVSYIIKLHPNQSVYPTYMYYPILRNGMSKTMGLVVESLEELRLIPDPKNMTMLPWKNVISYSKLFTKEKKWCPICLDEWKNNGMKCYEPLVWGIDLLNICSRHNVKLHQFCSNVECRAFQWSGYENLPIEHCQICNQWLGINENLELEFVNKDLEEWNVWVADNLGEMVIKISNQKIPKNNQVCGIIDKWIQDFFQGDRRRFCYEINIDNNWLQQIERGKYRLSLNSLLLLSYRTKLKLNDLFYYGIES</sequence>
<evidence type="ECO:0000259" key="1">
    <source>
        <dbReference type="Pfam" id="PF06527"/>
    </source>
</evidence>
<comment type="caution">
    <text evidence="2">The sequence shown here is derived from an EMBL/GenBank/DDBJ whole genome shotgun (WGS) entry which is preliminary data.</text>
</comment>
<dbReference type="Pfam" id="PF06527">
    <property type="entry name" value="TniQ"/>
    <property type="match status" value="1"/>
</dbReference>
<reference evidence="2 3" key="1">
    <citation type="submission" date="2024-01" db="EMBL/GenBank/DDBJ databases">
        <title>Seven novel Bacillus-like species.</title>
        <authorList>
            <person name="Liu G."/>
        </authorList>
    </citation>
    <scope>NUCLEOTIDE SEQUENCE [LARGE SCALE GENOMIC DNA]</scope>
    <source>
        <strain evidence="2 3">FJAT-51639</strain>
    </source>
</reference>
<evidence type="ECO:0000313" key="3">
    <source>
        <dbReference type="Proteomes" id="UP001372526"/>
    </source>
</evidence>
<proteinExistence type="predicted"/>
<keyword evidence="3" id="KW-1185">Reference proteome</keyword>
<name>A0ABU8FF36_9BACI</name>
<dbReference type="InterPro" id="IPR009492">
    <property type="entry name" value="TniQ"/>
</dbReference>
<accession>A0ABU8FF36</accession>
<dbReference type="EMBL" id="JBAWSX010000003">
    <property type="protein sequence ID" value="MEI4801295.1"/>
    <property type="molecule type" value="Genomic_DNA"/>
</dbReference>
<gene>
    <name evidence="2" type="ORF">WAZ07_08130</name>
</gene>
<dbReference type="RefSeq" id="WP_336472026.1">
    <property type="nucleotide sequence ID" value="NZ_JBAWSX010000003.1"/>
</dbReference>
<protein>
    <submittedName>
        <fullName evidence="2">TniQ family protein</fullName>
    </submittedName>
</protein>
<evidence type="ECO:0000313" key="2">
    <source>
        <dbReference type="EMBL" id="MEI4801295.1"/>
    </source>
</evidence>
<organism evidence="2 3">
    <name type="scientific">Bacillus bruguierae</name>
    <dbReference type="NCBI Taxonomy" id="3127667"/>
    <lineage>
        <taxon>Bacteria</taxon>
        <taxon>Bacillati</taxon>
        <taxon>Bacillota</taxon>
        <taxon>Bacilli</taxon>
        <taxon>Bacillales</taxon>
        <taxon>Bacillaceae</taxon>
        <taxon>Bacillus</taxon>
    </lineage>
</organism>
<feature type="domain" description="TniQ" evidence="1">
    <location>
        <begin position="27"/>
        <end position="163"/>
    </location>
</feature>